<dbReference type="OrthoDB" id="287326at2"/>
<evidence type="ECO:0000256" key="6">
    <source>
        <dbReference type="ARBA" id="ARBA00023136"/>
    </source>
</evidence>
<name>A0A1H8T3T8_9FIRM</name>
<evidence type="ECO:0000256" key="2">
    <source>
        <dbReference type="ARBA" id="ARBA00005811"/>
    </source>
</evidence>
<comment type="similarity">
    <text evidence="2 7">Belongs to the ExbD/TolR family.</text>
</comment>
<organism evidence="8 9">
    <name type="scientific">Propionispora vibrioides</name>
    <dbReference type="NCBI Taxonomy" id="112903"/>
    <lineage>
        <taxon>Bacteria</taxon>
        <taxon>Bacillati</taxon>
        <taxon>Bacillota</taxon>
        <taxon>Negativicutes</taxon>
        <taxon>Selenomonadales</taxon>
        <taxon>Sporomusaceae</taxon>
        <taxon>Propionispora</taxon>
    </lineage>
</organism>
<gene>
    <name evidence="8" type="ORF">SAMN04490178_10610</name>
</gene>
<keyword evidence="4 7" id="KW-0812">Transmembrane</keyword>
<dbReference type="AlphaFoldDB" id="A0A1H8T3T8"/>
<evidence type="ECO:0000256" key="7">
    <source>
        <dbReference type="RuleBase" id="RU003879"/>
    </source>
</evidence>
<dbReference type="Gene3D" id="3.30.420.270">
    <property type="match status" value="1"/>
</dbReference>
<proteinExistence type="inferred from homology"/>
<dbReference type="Proteomes" id="UP000198847">
    <property type="component" value="Unassembled WGS sequence"/>
</dbReference>
<evidence type="ECO:0000256" key="3">
    <source>
        <dbReference type="ARBA" id="ARBA00022475"/>
    </source>
</evidence>
<keyword evidence="7" id="KW-0813">Transport</keyword>
<dbReference type="GO" id="GO:0022857">
    <property type="term" value="F:transmembrane transporter activity"/>
    <property type="evidence" value="ECO:0007669"/>
    <property type="project" value="InterPro"/>
</dbReference>
<evidence type="ECO:0000313" key="9">
    <source>
        <dbReference type="Proteomes" id="UP000198847"/>
    </source>
</evidence>
<evidence type="ECO:0000256" key="5">
    <source>
        <dbReference type="ARBA" id="ARBA00022989"/>
    </source>
</evidence>
<keyword evidence="9" id="KW-1185">Reference proteome</keyword>
<keyword evidence="5" id="KW-1133">Transmembrane helix</keyword>
<dbReference type="PANTHER" id="PTHR30558">
    <property type="entry name" value="EXBD MEMBRANE COMPONENT OF PMF-DRIVEN MACROMOLECULE IMPORT SYSTEM"/>
    <property type="match status" value="1"/>
</dbReference>
<evidence type="ECO:0000256" key="4">
    <source>
        <dbReference type="ARBA" id="ARBA00022692"/>
    </source>
</evidence>
<dbReference type="STRING" id="112903.SAMN04490178_10610"/>
<dbReference type="GO" id="GO:0015031">
    <property type="term" value="P:protein transport"/>
    <property type="evidence" value="ECO:0007669"/>
    <property type="project" value="UniProtKB-KW"/>
</dbReference>
<keyword evidence="3" id="KW-1003">Cell membrane</keyword>
<comment type="subcellular location">
    <subcellularLocation>
        <location evidence="1">Cell membrane</location>
        <topology evidence="1">Single-pass membrane protein</topology>
    </subcellularLocation>
    <subcellularLocation>
        <location evidence="7">Cell membrane</location>
        <topology evidence="7">Single-pass type II membrane protein</topology>
    </subcellularLocation>
</comment>
<protein>
    <submittedName>
        <fullName evidence="8">Outer membrane transport energization protein ExbD</fullName>
    </submittedName>
</protein>
<dbReference type="PANTHER" id="PTHR30558:SF3">
    <property type="entry name" value="BIOPOLYMER TRANSPORT PROTEIN EXBD-RELATED"/>
    <property type="match status" value="1"/>
</dbReference>
<reference evidence="8 9" key="1">
    <citation type="submission" date="2016-10" db="EMBL/GenBank/DDBJ databases">
        <authorList>
            <person name="de Groot N.N."/>
        </authorList>
    </citation>
    <scope>NUCLEOTIDE SEQUENCE [LARGE SCALE GENOMIC DNA]</scope>
    <source>
        <strain evidence="8 9">DSM 13305</strain>
    </source>
</reference>
<keyword evidence="7" id="KW-0653">Protein transport</keyword>
<keyword evidence="6" id="KW-0472">Membrane</keyword>
<evidence type="ECO:0000313" key="8">
    <source>
        <dbReference type="EMBL" id="SEO85475.1"/>
    </source>
</evidence>
<dbReference type="Pfam" id="PF02472">
    <property type="entry name" value="ExbD"/>
    <property type="match status" value="1"/>
</dbReference>
<dbReference type="EMBL" id="FODY01000006">
    <property type="protein sequence ID" value="SEO85475.1"/>
    <property type="molecule type" value="Genomic_DNA"/>
</dbReference>
<dbReference type="RefSeq" id="WP_091745054.1">
    <property type="nucleotide sequence ID" value="NZ_FODY01000006.1"/>
</dbReference>
<dbReference type="InterPro" id="IPR003400">
    <property type="entry name" value="ExbD"/>
</dbReference>
<dbReference type="GO" id="GO:0005886">
    <property type="term" value="C:plasma membrane"/>
    <property type="evidence" value="ECO:0007669"/>
    <property type="project" value="UniProtKB-SubCell"/>
</dbReference>
<sequence>MKIARNTPKKAHIEIIPMIDTMFFLLVFFMIATLSMTSQNSLPVNLPHANGIQTEKQQVHILTLTKDNKLFYDQEPIASPAEVVQCLSQQSNGQQTSVIINADRNTEHGHVIELMDTIRQAGITKIAVAVNPS</sequence>
<accession>A0A1H8T3T8</accession>
<evidence type="ECO:0000256" key="1">
    <source>
        <dbReference type="ARBA" id="ARBA00004162"/>
    </source>
</evidence>